<keyword evidence="4" id="KW-0547">Nucleotide-binding</keyword>
<accession>D8TX36</accession>
<dbReference type="SMART" id="SM00382">
    <property type="entry name" value="AAA"/>
    <property type="match status" value="1"/>
</dbReference>
<keyword evidence="8" id="KW-1185">Reference proteome</keyword>
<dbReference type="PANTHER" id="PTHR19229:SF36">
    <property type="entry name" value="ATP-BINDING CASSETTE SUB-FAMILY A MEMBER 2"/>
    <property type="match status" value="1"/>
</dbReference>
<dbReference type="PANTHER" id="PTHR19229">
    <property type="entry name" value="ATP-BINDING CASSETTE TRANSPORTER SUBFAMILY A ABCA"/>
    <property type="match status" value="1"/>
</dbReference>
<keyword evidence="2" id="KW-0813">Transport</keyword>
<dbReference type="InterPro" id="IPR003439">
    <property type="entry name" value="ABC_transporter-like_ATP-bd"/>
</dbReference>
<evidence type="ECO:0000256" key="3">
    <source>
        <dbReference type="ARBA" id="ARBA00022737"/>
    </source>
</evidence>
<gene>
    <name evidence="7" type="ORF">VOLCADRAFT_60977</name>
</gene>
<evidence type="ECO:0000259" key="6">
    <source>
        <dbReference type="PROSITE" id="PS50893"/>
    </source>
</evidence>
<evidence type="ECO:0000256" key="4">
    <source>
        <dbReference type="ARBA" id="ARBA00022741"/>
    </source>
</evidence>
<comment type="similarity">
    <text evidence="1">Belongs to the ABC transporter superfamily. ABCA family. CPR flippase (TC 3.A.1.211) subfamily.</text>
</comment>
<dbReference type="AlphaFoldDB" id="D8TX36"/>
<evidence type="ECO:0000313" key="8">
    <source>
        <dbReference type="Proteomes" id="UP000001058"/>
    </source>
</evidence>
<dbReference type="eggNOG" id="KOG0059">
    <property type="taxonomic scope" value="Eukaryota"/>
</dbReference>
<dbReference type="GO" id="GO:0005319">
    <property type="term" value="F:lipid transporter activity"/>
    <property type="evidence" value="ECO:0007669"/>
    <property type="project" value="TreeGrafter"/>
</dbReference>
<dbReference type="EMBL" id="GL378342">
    <property type="protein sequence ID" value="EFJ47839.1"/>
    <property type="molecule type" value="Genomic_DNA"/>
</dbReference>
<feature type="non-terminal residue" evidence="7">
    <location>
        <position position="1"/>
    </location>
</feature>
<evidence type="ECO:0000256" key="1">
    <source>
        <dbReference type="ARBA" id="ARBA00008526"/>
    </source>
</evidence>
<dbReference type="CDD" id="cd03263">
    <property type="entry name" value="ABC_subfamily_A"/>
    <property type="match status" value="1"/>
</dbReference>
<feature type="domain" description="ABC transporter" evidence="6">
    <location>
        <begin position="11"/>
        <end position="242"/>
    </location>
</feature>
<keyword evidence="5" id="KW-0067">ATP-binding</keyword>
<evidence type="ECO:0000256" key="5">
    <source>
        <dbReference type="ARBA" id="ARBA00022840"/>
    </source>
</evidence>
<dbReference type="PROSITE" id="PS00211">
    <property type="entry name" value="ABC_TRANSPORTER_1"/>
    <property type="match status" value="1"/>
</dbReference>
<organism evidence="8">
    <name type="scientific">Volvox carteri f. nagariensis</name>
    <dbReference type="NCBI Taxonomy" id="3068"/>
    <lineage>
        <taxon>Eukaryota</taxon>
        <taxon>Viridiplantae</taxon>
        <taxon>Chlorophyta</taxon>
        <taxon>core chlorophytes</taxon>
        <taxon>Chlorophyceae</taxon>
        <taxon>CS clade</taxon>
        <taxon>Chlamydomonadales</taxon>
        <taxon>Volvocaceae</taxon>
        <taxon>Volvox</taxon>
    </lineage>
</organism>
<dbReference type="GO" id="GO:0140359">
    <property type="term" value="F:ABC-type transporter activity"/>
    <property type="evidence" value="ECO:0007669"/>
    <property type="project" value="InterPro"/>
</dbReference>
<dbReference type="InterPro" id="IPR027417">
    <property type="entry name" value="P-loop_NTPase"/>
</dbReference>
<dbReference type="GO" id="GO:0005524">
    <property type="term" value="F:ATP binding"/>
    <property type="evidence" value="ECO:0007669"/>
    <property type="project" value="UniProtKB-KW"/>
</dbReference>
<evidence type="ECO:0000256" key="2">
    <source>
        <dbReference type="ARBA" id="ARBA00022448"/>
    </source>
</evidence>
<dbReference type="SUPFAM" id="SSF52540">
    <property type="entry name" value="P-loop containing nucleoside triphosphate hydrolases"/>
    <property type="match status" value="1"/>
</dbReference>
<dbReference type="RefSeq" id="XP_002950945.1">
    <property type="nucleotide sequence ID" value="XM_002950899.1"/>
</dbReference>
<dbReference type="FunFam" id="3.40.50.300:FF:000933">
    <property type="entry name" value="ABC transporter A family member 7"/>
    <property type="match status" value="1"/>
</dbReference>
<dbReference type="InterPro" id="IPR026082">
    <property type="entry name" value="ABCA"/>
</dbReference>
<dbReference type="InParanoid" id="D8TX36"/>
<dbReference type="Pfam" id="PF00005">
    <property type="entry name" value="ABC_tran"/>
    <property type="match status" value="1"/>
</dbReference>
<protein>
    <recommendedName>
        <fullName evidence="6">ABC transporter domain-containing protein</fullName>
    </recommendedName>
</protein>
<name>D8TX36_VOLCA</name>
<evidence type="ECO:0000313" key="7">
    <source>
        <dbReference type="EMBL" id="EFJ47839.1"/>
    </source>
</evidence>
<dbReference type="GO" id="GO:0016887">
    <property type="term" value="F:ATP hydrolysis activity"/>
    <property type="evidence" value="ECO:0007669"/>
    <property type="project" value="InterPro"/>
</dbReference>
<reference evidence="7 8" key="1">
    <citation type="journal article" date="2010" name="Science">
        <title>Genomic analysis of organismal complexity in the multicellular green alga Volvox carteri.</title>
        <authorList>
            <person name="Prochnik S.E."/>
            <person name="Umen J."/>
            <person name="Nedelcu A.M."/>
            <person name="Hallmann A."/>
            <person name="Miller S.M."/>
            <person name="Nishii I."/>
            <person name="Ferris P."/>
            <person name="Kuo A."/>
            <person name="Mitros T."/>
            <person name="Fritz-Laylin L.K."/>
            <person name="Hellsten U."/>
            <person name="Chapman J."/>
            <person name="Simakov O."/>
            <person name="Rensing S.A."/>
            <person name="Terry A."/>
            <person name="Pangilinan J."/>
            <person name="Kapitonov V."/>
            <person name="Jurka J."/>
            <person name="Salamov A."/>
            <person name="Shapiro H."/>
            <person name="Schmutz J."/>
            <person name="Grimwood J."/>
            <person name="Lindquist E."/>
            <person name="Lucas S."/>
            <person name="Grigoriev I.V."/>
            <person name="Schmitt R."/>
            <person name="Kirk D."/>
            <person name="Rokhsar D.S."/>
        </authorList>
    </citation>
    <scope>NUCLEOTIDE SEQUENCE [LARGE SCALE GENOMIC DNA]</scope>
    <source>
        <strain evidence="8">f. Nagariensis / Eve</strain>
    </source>
</reference>
<dbReference type="PROSITE" id="PS50893">
    <property type="entry name" value="ABC_TRANSPORTER_2"/>
    <property type="match status" value="1"/>
</dbReference>
<dbReference type="Proteomes" id="UP000001058">
    <property type="component" value="Unassembled WGS sequence"/>
</dbReference>
<proteinExistence type="inferred from homology"/>
<dbReference type="Gene3D" id="3.40.50.300">
    <property type="entry name" value="P-loop containing nucleotide triphosphate hydrolases"/>
    <property type="match status" value="1"/>
</dbReference>
<dbReference type="OrthoDB" id="509600at2759"/>
<sequence>DSRLHGMLPAVEVRGLVKVFQTLTGEDKVAVDHLDLQIASGRITALLGHNGAGKTTTIHILTGMLQPTAGSATVNGFDVATQMDLVRSSLGICPQFDILWPDLTVYEHLELYGAIKGYLRVEIPELAAAAAAKVGLTSKLHSLAGELSGGQRRKLSVAIAFLGNPAVVFLDEPTSGMDPYSRRFTWEVIRQHRSESAIVLTTHSMEEADLLGDRVVILARGRVAAQGTGMELKVCTALSSCV</sequence>
<dbReference type="GO" id="GO:0016020">
    <property type="term" value="C:membrane"/>
    <property type="evidence" value="ECO:0007669"/>
    <property type="project" value="InterPro"/>
</dbReference>
<dbReference type="GeneID" id="9616875"/>
<dbReference type="InterPro" id="IPR017871">
    <property type="entry name" value="ABC_transporter-like_CS"/>
</dbReference>
<dbReference type="InterPro" id="IPR003593">
    <property type="entry name" value="AAA+_ATPase"/>
</dbReference>
<keyword evidence="3" id="KW-0677">Repeat</keyword>
<dbReference type="KEGG" id="vcn:VOLCADRAFT_60977"/>